<accession>A0A4S4BZW9</accession>
<dbReference type="PANTHER" id="PTHR43080">
    <property type="entry name" value="CBS DOMAIN-CONTAINING PROTEIN CBSX3, MITOCHONDRIAL"/>
    <property type="match status" value="1"/>
</dbReference>
<dbReference type="InterPro" id="IPR046342">
    <property type="entry name" value="CBS_dom_sf"/>
</dbReference>
<dbReference type="EMBL" id="SSNT01000005">
    <property type="protein sequence ID" value="THF80879.1"/>
    <property type="molecule type" value="Genomic_DNA"/>
</dbReference>
<dbReference type="InterPro" id="IPR051257">
    <property type="entry name" value="Diverse_CBS-Domain"/>
</dbReference>
<reference evidence="3 4" key="1">
    <citation type="submission" date="2019-04" db="EMBL/GenBank/DDBJ databases">
        <title>Bacillus sediminilitoris sp. nov., isolated from a tidal flat sediment on the East China Sea.</title>
        <authorList>
            <person name="Wei Y."/>
            <person name="Mao H."/>
            <person name="Fang J."/>
        </authorList>
    </citation>
    <scope>NUCLEOTIDE SEQUENCE [LARGE SCALE GENOMIC DNA]</scope>
    <source>
        <strain evidence="3 4">DSL-17</strain>
    </source>
</reference>
<dbReference type="Gene3D" id="3.10.580.10">
    <property type="entry name" value="CBS-domain"/>
    <property type="match status" value="1"/>
</dbReference>
<keyword evidence="4" id="KW-1185">Reference proteome</keyword>
<gene>
    <name evidence="3" type="ORF">E6W99_06815</name>
</gene>
<evidence type="ECO:0000259" key="2">
    <source>
        <dbReference type="PROSITE" id="PS51371"/>
    </source>
</evidence>
<dbReference type="SMART" id="SM00116">
    <property type="entry name" value="CBS"/>
    <property type="match status" value="2"/>
</dbReference>
<organism evidence="3 4">
    <name type="scientific">Metabacillus sediminilitoris</name>
    <dbReference type="NCBI Taxonomy" id="2567941"/>
    <lineage>
        <taxon>Bacteria</taxon>
        <taxon>Bacillati</taxon>
        <taxon>Bacillota</taxon>
        <taxon>Bacilli</taxon>
        <taxon>Bacillales</taxon>
        <taxon>Bacillaceae</taxon>
        <taxon>Metabacillus</taxon>
    </lineage>
</organism>
<comment type="caution">
    <text evidence="3">The sequence shown here is derived from an EMBL/GenBank/DDBJ whole genome shotgun (WGS) entry which is preliminary data.</text>
</comment>
<proteinExistence type="predicted"/>
<dbReference type="PROSITE" id="PS51371">
    <property type="entry name" value="CBS"/>
    <property type="match status" value="2"/>
</dbReference>
<dbReference type="RefSeq" id="WP_136352454.1">
    <property type="nucleotide sequence ID" value="NZ_CP046266.1"/>
</dbReference>
<dbReference type="Pfam" id="PF00571">
    <property type="entry name" value="CBS"/>
    <property type="match status" value="2"/>
</dbReference>
<feature type="domain" description="CBS" evidence="2">
    <location>
        <begin position="7"/>
        <end position="63"/>
    </location>
</feature>
<dbReference type="PANTHER" id="PTHR43080:SF2">
    <property type="entry name" value="CBS DOMAIN-CONTAINING PROTEIN"/>
    <property type="match status" value="1"/>
</dbReference>
<dbReference type="CDD" id="cd04622">
    <property type="entry name" value="CBS_pair_HRP1_like"/>
    <property type="match status" value="1"/>
</dbReference>
<evidence type="ECO:0000256" key="1">
    <source>
        <dbReference type="ARBA" id="ARBA00023122"/>
    </source>
</evidence>
<sequence>MKVAEVMTTNVDSCTPENSCKEVAEKMKELEVGAIPICEDGKLVGLITDRDLVINGIANNLSSESTVSKLMTNDVVKGTKDMSVEEAATIMSQQQIRRLPIVEGDKLIGIVSLGDLAVNNQSNDKAGDALQDISEPAEPNK</sequence>
<dbReference type="SUPFAM" id="SSF54631">
    <property type="entry name" value="CBS-domain pair"/>
    <property type="match status" value="1"/>
</dbReference>
<evidence type="ECO:0000313" key="4">
    <source>
        <dbReference type="Proteomes" id="UP000310334"/>
    </source>
</evidence>
<dbReference type="AlphaFoldDB" id="A0A4S4BZW9"/>
<dbReference type="Proteomes" id="UP000310334">
    <property type="component" value="Unassembled WGS sequence"/>
</dbReference>
<evidence type="ECO:0000313" key="3">
    <source>
        <dbReference type="EMBL" id="THF80879.1"/>
    </source>
</evidence>
<name>A0A4S4BZW9_9BACI</name>
<dbReference type="OrthoDB" id="9802114at2"/>
<protein>
    <submittedName>
        <fullName evidence="3">CBS domain-containing protein</fullName>
    </submittedName>
</protein>
<keyword evidence="1" id="KW-0129">CBS domain</keyword>
<feature type="domain" description="CBS" evidence="2">
    <location>
        <begin position="71"/>
        <end position="126"/>
    </location>
</feature>
<dbReference type="InterPro" id="IPR000644">
    <property type="entry name" value="CBS_dom"/>
</dbReference>